<name>A0A813YHM2_9BILA</name>
<dbReference type="InterPro" id="IPR002164">
    <property type="entry name" value="NAP_family"/>
</dbReference>
<dbReference type="EMBL" id="CAJOBC010001295">
    <property type="protein sequence ID" value="CAF3669843.1"/>
    <property type="molecule type" value="Genomic_DNA"/>
</dbReference>
<dbReference type="OrthoDB" id="27325at2759"/>
<keyword evidence="6" id="KW-1185">Reference proteome</keyword>
<dbReference type="Proteomes" id="UP000681722">
    <property type="component" value="Unassembled WGS sequence"/>
</dbReference>
<dbReference type="InterPro" id="IPR037231">
    <property type="entry name" value="NAP-like_sf"/>
</dbReference>
<dbReference type="AlphaFoldDB" id="A0A813YHM2"/>
<dbReference type="Gene3D" id="3.30.1120.90">
    <property type="entry name" value="Nucleosome assembly protein"/>
    <property type="match status" value="1"/>
</dbReference>
<dbReference type="Pfam" id="PF00956">
    <property type="entry name" value="NAP"/>
    <property type="match status" value="1"/>
</dbReference>
<evidence type="ECO:0000313" key="4">
    <source>
        <dbReference type="EMBL" id="CAF0884293.1"/>
    </source>
</evidence>
<dbReference type="GO" id="GO:0005634">
    <property type="term" value="C:nucleus"/>
    <property type="evidence" value="ECO:0007669"/>
    <property type="project" value="InterPro"/>
</dbReference>
<accession>A0A813YHM2</accession>
<evidence type="ECO:0008006" key="7">
    <source>
        <dbReference type="Google" id="ProtNLM"/>
    </source>
</evidence>
<dbReference type="Gene3D" id="1.20.5.1500">
    <property type="match status" value="1"/>
</dbReference>
<evidence type="ECO:0000313" key="6">
    <source>
        <dbReference type="Proteomes" id="UP000663829"/>
    </source>
</evidence>
<comment type="caution">
    <text evidence="4">The sequence shown here is derived from an EMBL/GenBank/DDBJ whole genome shotgun (WGS) entry which is preliminary data.</text>
</comment>
<dbReference type="PANTHER" id="PTHR11875">
    <property type="entry name" value="TESTIS-SPECIFIC Y-ENCODED PROTEIN"/>
    <property type="match status" value="1"/>
</dbReference>
<evidence type="ECO:0000256" key="2">
    <source>
        <dbReference type="RuleBase" id="RU003876"/>
    </source>
</evidence>
<dbReference type="Proteomes" id="UP000663829">
    <property type="component" value="Unassembled WGS sequence"/>
</dbReference>
<feature type="compositionally biased region" description="Basic and acidic residues" evidence="3">
    <location>
        <begin position="370"/>
        <end position="392"/>
    </location>
</feature>
<evidence type="ECO:0000256" key="1">
    <source>
        <dbReference type="ARBA" id="ARBA00009947"/>
    </source>
</evidence>
<organism evidence="4 6">
    <name type="scientific">Didymodactylos carnosus</name>
    <dbReference type="NCBI Taxonomy" id="1234261"/>
    <lineage>
        <taxon>Eukaryota</taxon>
        <taxon>Metazoa</taxon>
        <taxon>Spiralia</taxon>
        <taxon>Gnathifera</taxon>
        <taxon>Rotifera</taxon>
        <taxon>Eurotatoria</taxon>
        <taxon>Bdelloidea</taxon>
        <taxon>Philodinida</taxon>
        <taxon>Philodinidae</taxon>
        <taxon>Didymodactylos</taxon>
    </lineage>
</organism>
<feature type="region of interest" description="Disordered" evidence="3">
    <location>
        <begin position="352"/>
        <end position="392"/>
    </location>
</feature>
<evidence type="ECO:0000313" key="5">
    <source>
        <dbReference type="EMBL" id="CAF3669843.1"/>
    </source>
</evidence>
<dbReference type="GO" id="GO:0006334">
    <property type="term" value="P:nucleosome assembly"/>
    <property type="evidence" value="ECO:0007669"/>
    <property type="project" value="InterPro"/>
</dbReference>
<proteinExistence type="inferred from homology"/>
<reference evidence="4" key="1">
    <citation type="submission" date="2021-02" db="EMBL/GenBank/DDBJ databases">
        <authorList>
            <person name="Nowell W R."/>
        </authorList>
    </citation>
    <scope>NUCLEOTIDE SEQUENCE</scope>
</reference>
<feature type="compositionally biased region" description="Acidic residues" evidence="3">
    <location>
        <begin position="352"/>
        <end position="369"/>
    </location>
</feature>
<comment type="similarity">
    <text evidence="1 2">Belongs to the nucleosome assembly protein (NAP) family.</text>
</comment>
<protein>
    <recommendedName>
        <fullName evidence="7">Nucleosome assembly protein</fullName>
    </recommendedName>
</protein>
<evidence type="ECO:0000256" key="3">
    <source>
        <dbReference type="SAM" id="MobiDB-lite"/>
    </source>
</evidence>
<dbReference type="EMBL" id="CAJNOQ010001295">
    <property type="protein sequence ID" value="CAF0884293.1"/>
    <property type="molecule type" value="Genomic_DNA"/>
</dbReference>
<dbReference type="SUPFAM" id="SSF143113">
    <property type="entry name" value="NAP-like"/>
    <property type="match status" value="1"/>
</dbReference>
<sequence>MFSLSKTRSEQSLETVSENSILSYDHGDNFYDIKTPLNNCLSTINQHHQRTSIFYNNIFSKQNSSTKINSINSYSSNILKHLNALKNLQIIYNQLEGKYLNDVNNLEYEYFQQYTKYFSLRSSIINGQYEPTDDECRLMTDRTNNNEISSNNIFMDDEQQQQDNMIAQENEEDKDIRGIPYFWLTTLKQVQLIGETIEDYDEPILKFLQDIKLKLHIGEITGFTLEFYFDNMNNSYFSNQILTKFYELQIKPDINNQDDLLYYEGTAIIKTIGCSINWYKTKNVTFNDKNEKRSSFFWFFSPPTQNDNDYINDDDYALKLATDFEIGHFIRENIIGKAVLYYTGEALDDQYLDDLETSDEDNGNEGDDQQSDKSSEQQSRGEENIVKEEFKK</sequence>
<gene>
    <name evidence="4" type="ORF">GPM918_LOCUS7777</name>
    <name evidence="5" type="ORF">SRO942_LOCUS7777</name>
</gene>